<keyword evidence="3" id="KW-0238">DNA-binding</keyword>
<dbReference type="InterPro" id="IPR000847">
    <property type="entry name" value="LysR_HTH_N"/>
</dbReference>
<dbReference type="Gene3D" id="3.40.190.290">
    <property type="match status" value="1"/>
</dbReference>
<proteinExistence type="inferred from homology"/>
<accession>A0ABU6K2Q4</accession>
<comment type="similarity">
    <text evidence="1">Belongs to the LysR transcriptional regulatory family.</text>
</comment>
<keyword evidence="2" id="KW-0805">Transcription regulation</keyword>
<dbReference type="Pfam" id="PF03466">
    <property type="entry name" value="LysR_substrate"/>
    <property type="match status" value="1"/>
</dbReference>
<keyword evidence="7" id="KW-1185">Reference proteome</keyword>
<evidence type="ECO:0000256" key="3">
    <source>
        <dbReference type="ARBA" id="ARBA00023125"/>
    </source>
</evidence>
<dbReference type="InterPro" id="IPR058163">
    <property type="entry name" value="LysR-type_TF_proteobact-type"/>
</dbReference>
<dbReference type="SUPFAM" id="SSF46785">
    <property type="entry name" value="Winged helix' DNA-binding domain"/>
    <property type="match status" value="1"/>
</dbReference>
<dbReference type="InterPro" id="IPR036388">
    <property type="entry name" value="WH-like_DNA-bd_sf"/>
</dbReference>
<organism evidence="6 7">
    <name type="scientific">Uliginosibacterium silvisoli</name>
    <dbReference type="NCBI Taxonomy" id="3114758"/>
    <lineage>
        <taxon>Bacteria</taxon>
        <taxon>Pseudomonadati</taxon>
        <taxon>Pseudomonadota</taxon>
        <taxon>Betaproteobacteria</taxon>
        <taxon>Rhodocyclales</taxon>
        <taxon>Zoogloeaceae</taxon>
        <taxon>Uliginosibacterium</taxon>
    </lineage>
</organism>
<dbReference type="RefSeq" id="WP_327598665.1">
    <property type="nucleotide sequence ID" value="NZ_JAYXHS010000001.1"/>
</dbReference>
<evidence type="ECO:0000256" key="2">
    <source>
        <dbReference type="ARBA" id="ARBA00023015"/>
    </source>
</evidence>
<gene>
    <name evidence="6" type="ORF">VVD49_08280</name>
</gene>
<sequence>MADLRRMAIFAAVVEHGSLSAAGRQLGMSTSAVSQQLRTLEQSFGVTLLHRSTRKISLSDAGQRFAVHCKAMVVAADAAEAQLRLAHDAPTGQLRISAPVGFARLVAPALAPMLAANAGLTLHLMVADEMIDLIEARIDLALRAGRLADSSWSARRLCALDTVLCAAPALLARRAPVQAPADLLRHDWLGLPRDGAGLELELSAPGKPVEQLRIEPRITSNNQLSLQQMCGAGLGIAQLVRADVDDDLRSGRLVAVLPEWHSRTFPIWAVTPQRDAQPAKVRHAIEALQSYLRSVPGASV</sequence>
<evidence type="ECO:0000256" key="4">
    <source>
        <dbReference type="ARBA" id="ARBA00023163"/>
    </source>
</evidence>
<evidence type="ECO:0000259" key="5">
    <source>
        <dbReference type="PROSITE" id="PS50931"/>
    </source>
</evidence>
<dbReference type="Gene3D" id="1.10.10.10">
    <property type="entry name" value="Winged helix-like DNA-binding domain superfamily/Winged helix DNA-binding domain"/>
    <property type="match status" value="1"/>
</dbReference>
<dbReference type="PROSITE" id="PS50931">
    <property type="entry name" value="HTH_LYSR"/>
    <property type="match status" value="1"/>
</dbReference>
<dbReference type="InterPro" id="IPR036390">
    <property type="entry name" value="WH_DNA-bd_sf"/>
</dbReference>
<dbReference type="Pfam" id="PF00126">
    <property type="entry name" value="HTH_1"/>
    <property type="match status" value="1"/>
</dbReference>
<dbReference type="InterPro" id="IPR005119">
    <property type="entry name" value="LysR_subst-bd"/>
</dbReference>
<protein>
    <submittedName>
        <fullName evidence="6">LysR family transcriptional regulator</fullName>
    </submittedName>
</protein>
<evidence type="ECO:0000313" key="7">
    <source>
        <dbReference type="Proteomes" id="UP001331561"/>
    </source>
</evidence>
<dbReference type="PANTHER" id="PTHR30537:SF30">
    <property type="entry name" value="TRANSCRIPTIONAL REGULATOR-RELATED"/>
    <property type="match status" value="1"/>
</dbReference>
<dbReference type="Proteomes" id="UP001331561">
    <property type="component" value="Unassembled WGS sequence"/>
</dbReference>
<evidence type="ECO:0000313" key="6">
    <source>
        <dbReference type="EMBL" id="MEC5385717.1"/>
    </source>
</evidence>
<dbReference type="EMBL" id="JAYXHS010000001">
    <property type="protein sequence ID" value="MEC5385717.1"/>
    <property type="molecule type" value="Genomic_DNA"/>
</dbReference>
<dbReference type="CDD" id="cd08422">
    <property type="entry name" value="PBP2_CrgA_like"/>
    <property type="match status" value="1"/>
</dbReference>
<name>A0ABU6K2Q4_9RHOO</name>
<comment type="caution">
    <text evidence="6">The sequence shown here is derived from an EMBL/GenBank/DDBJ whole genome shotgun (WGS) entry which is preliminary data.</text>
</comment>
<dbReference type="SUPFAM" id="SSF53850">
    <property type="entry name" value="Periplasmic binding protein-like II"/>
    <property type="match status" value="1"/>
</dbReference>
<reference evidence="6 7" key="1">
    <citation type="submission" date="2024-01" db="EMBL/GenBank/DDBJ databases">
        <title>Uliginosibacterium soil sp. nov.</title>
        <authorList>
            <person name="Lv Y."/>
        </authorList>
    </citation>
    <scope>NUCLEOTIDE SEQUENCE [LARGE SCALE GENOMIC DNA]</scope>
    <source>
        <strain evidence="6 7">H3</strain>
    </source>
</reference>
<evidence type="ECO:0000256" key="1">
    <source>
        <dbReference type="ARBA" id="ARBA00009437"/>
    </source>
</evidence>
<keyword evidence="4" id="KW-0804">Transcription</keyword>
<feature type="domain" description="HTH lysR-type" evidence="5">
    <location>
        <begin position="1"/>
        <end position="59"/>
    </location>
</feature>
<dbReference type="PANTHER" id="PTHR30537">
    <property type="entry name" value="HTH-TYPE TRANSCRIPTIONAL REGULATOR"/>
    <property type="match status" value="1"/>
</dbReference>